<evidence type="ECO:0000313" key="2">
    <source>
        <dbReference type="EMBL" id="DAF59149.1"/>
    </source>
</evidence>
<keyword evidence="1" id="KW-0472">Membrane</keyword>
<keyword evidence="1" id="KW-0812">Transmembrane</keyword>
<keyword evidence="1" id="KW-1133">Transmembrane helix</keyword>
<accession>A0A8S5T733</accession>
<sequence>MRGGRKNVAKMLENSGLYLVVSIFCPIFVVQNEREMPQSF</sequence>
<feature type="transmembrane region" description="Helical" evidence="1">
    <location>
        <begin position="12"/>
        <end position="30"/>
    </location>
</feature>
<proteinExistence type="predicted"/>
<reference evidence="2" key="1">
    <citation type="journal article" date="2021" name="Proc. Natl. Acad. Sci. U.S.A.">
        <title>A Catalog of Tens of Thousands of Viruses from Human Metagenomes Reveals Hidden Associations with Chronic Diseases.</title>
        <authorList>
            <person name="Tisza M.J."/>
            <person name="Buck C.B."/>
        </authorList>
    </citation>
    <scope>NUCLEOTIDE SEQUENCE</scope>
    <source>
        <strain evidence="2">Ctmwf23</strain>
    </source>
</reference>
<organism evidence="2">
    <name type="scientific">Siphoviridae sp. ctmwf23</name>
    <dbReference type="NCBI Taxonomy" id="2827935"/>
    <lineage>
        <taxon>Viruses</taxon>
        <taxon>Duplodnaviria</taxon>
        <taxon>Heunggongvirae</taxon>
        <taxon>Uroviricota</taxon>
        <taxon>Caudoviricetes</taxon>
    </lineage>
</organism>
<protein>
    <submittedName>
        <fullName evidence="2">Uncharacterized protein</fullName>
    </submittedName>
</protein>
<name>A0A8S5T733_9CAUD</name>
<dbReference type="EMBL" id="BK032763">
    <property type="protein sequence ID" value="DAF59149.1"/>
    <property type="molecule type" value="Genomic_DNA"/>
</dbReference>
<evidence type="ECO:0000256" key="1">
    <source>
        <dbReference type="SAM" id="Phobius"/>
    </source>
</evidence>